<dbReference type="PANTHER" id="PTHR23531:SF1">
    <property type="entry name" value="QUINOLENE RESISTANCE PROTEIN NORA"/>
    <property type="match status" value="1"/>
</dbReference>
<keyword evidence="2" id="KW-0813">Transport</keyword>
<dbReference type="CDD" id="cd17489">
    <property type="entry name" value="MFS_YfcJ_like"/>
    <property type="match status" value="1"/>
</dbReference>
<keyword evidence="4 6" id="KW-1133">Transmembrane helix</keyword>
<protein>
    <submittedName>
        <fullName evidence="8">Tetracycline resistance protein, class B</fullName>
    </submittedName>
</protein>
<feature type="transmembrane region" description="Helical" evidence="6">
    <location>
        <begin position="165"/>
        <end position="184"/>
    </location>
</feature>
<organism evidence="8 9">
    <name type="scientific">Methylomusa anaerophila</name>
    <dbReference type="NCBI Taxonomy" id="1930071"/>
    <lineage>
        <taxon>Bacteria</taxon>
        <taxon>Bacillati</taxon>
        <taxon>Bacillota</taxon>
        <taxon>Negativicutes</taxon>
        <taxon>Selenomonadales</taxon>
        <taxon>Sporomusaceae</taxon>
        <taxon>Methylomusa</taxon>
    </lineage>
</organism>
<dbReference type="Proteomes" id="UP000276437">
    <property type="component" value="Chromosome"/>
</dbReference>
<feature type="transmembrane region" description="Helical" evidence="6">
    <location>
        <begin position="76"/>
        <end position="94"/>
    </location>
</feature>
<dbReference type="InterPro" id="IPR011701">
    <property type="entry name" value="MFS"/>
</dbReference>
<keyword evidence="5 6" id="KW-0472">Membrane</keyword>
<feature type="transmembrane region" description="Helical" evidence="6">
    <location>
        <begin position="271"/>
        <end position="289"/>
    </location>
</feature>
<dbReference type="PROSITE" id="PS50850">
    <property type="entry name" value="MFS"/>
    <property type="match status" value="1"/>
</dbReference>
<dbReference type="PANTHER" id="PTHR23531">
    <property type="entry name" value="QUINOLENE RESISTANCE PROTEIN NORA"/>
    <property type="match status" value="1"/>
</dbReference>
<feature type="transmembrane region" description="Helical" evidence="6">
    <location>
        <begin position="357"/>
        <end position="377"/>
    </location>
</feature>
<name>A0A348AK54_9FIRM</name>
<evidence type="ECO:0000313" key="8">
    <source>
        <dbReference type="EMBL" id="BBB91452.1"/>
    </source>
</evidence>
<feature type="transmembrane region" description="Helical" evidence="6">
    <location>
        <begin position="238"/>
        <end position="259"/>
    </location>
</feature>
<dbReference type="Gene3D" id="1.20.1250.20">
    <property type="entry name" value="MFS general substrate transporter like domains"/>
    <property type="match status" value="2"/>
</dbReference>
<dbReference type="AlphaFoldDB" id="A0A348AK54"/>
<dbReference type="OrthoDB" id="9814001at2"/>
<proteinExistence type="predicted"/>
<keyword evidence="9" id="KW-1185">Reference proteome</keyword>
<dbReference type="GO" id="GO:0022857">
    <property type="term" value="F:transmembrane transporter activity"/>
    <property type="evidence" value="ECO:0007669"/>
    <property type="project" value="InterPro"/>
</dbReference>
<feature type="transmembrane region" description="Helical" evidence="6">
    <location>
        <begin position="329"/>
        <end position="351"/>
    </location>
</feature>
<feature type="transmembrane region" description="Helical" evidence="6">
    <location>
        <begin position="100"/>
        <end position="122"/>
    </location>
</feature>
<feature type="transmembrane region" description="Helical" evidence="6">
    <location>
        <begin position="12"/>
        <end position="32"/>
    </location>
</feature>
<dbReference type="KEGG" id="mana:MAMMFC1_02136"/>
<dbReference type="SUPFAM" id="SSF103473">
    <property type="entry name" value="MFS general substrate transporter"/>
    <property type="match status" value="1"/>
</dbReference>
<evidence type="ECO:0000313" key="9">
    <source>
        <dbReference type="Proteomes" id="UP000276437"/>
    </source>
</evidence>
<sequence>MSQFKLLSKNFICICLSSFLYFGSFYLLLPVLPQFVASLGGTTSQIGLVTGFFTMVSVLIRPYCGKLADKYGRKKLLLFGAGLFALLFFFYDRIQAVVPLYLLRILHGVAHGSYLAAAYAYVADLAPVERRGEVMGIYGAANVLAMALFPAWGSSLITGSQDFSTLFMVAIATAAAGFLAVAGIDERKPSEEGPPNVSILAVIRLRAVLVASLTLFAAATVYGAVITFLPVYAPGRGIVQVGIFFTTYAAFTLISRIVAGKLSDRFGRRAVILPCLTFVAIAAFLLPFLQGIYGLAFIGGLFGFGFGAFMPALNAFVVDEVSPRERASALAVFTSFMDVGITTGAVVLGIIGELRGYAVMFGLGGVVVVLGILLFAVGARASYLQKKTADSAGP</sequence>
<feature type="domain" description="Major facilitator superfamily (MFS) profile" evidence="7">
    <location>
        <begin position="10"/>
        <end position="383"/>
    </location>
</feature>
<evidence type="ECO:0000256" key="5">
    <source>
        <dbReference type="ARBA" id="ARBA00023136"/>
    </source>
</evidence>
<gene>
    <name evidence="8" type="primary">tetA_2</name>
    <name evidence="8" type="ORF">MAMMFC1_02136</name>
</gene>
<evidence type="ECO:0000256" key="1">
    <source>
        <dbReference type="ARBA" id="ARBA00004651"/>
    </source>
</evidence>
<evidence type="ECO:0000256" key="4">
    <source>
        <dbReference type="ARBA" id="ARBA00022989"/>
    </source>
</evidence>
<dbReference type="Pfam" id="PF07690">
    <property type="entry name" value="MFS_1"/>
    <property type="match status" value="2"/>
</dbReference>
<evidence type="ECO:0000256" key="3">
    <source>
        <dbReference type="ARBA" id="ARBA00022692"/>
    </source>
</evidence>
<evidence type="ECO:0000256" key="6">
    <source>
        <dbReference type="SAM" id="Phobius"/>
    </source>
</evidence>
<dbReference type="InterPro" id="IPR052714">
    <property type="entry name" value="MFS_Exporter"/>
</dbReference>
<dbReference type="RefSeq" id="WP_158618730.1">
    <property type="nucleotide sequence ID" value="NZ_AP018449.1"/>
</dbReference>
<keyword evidence="3 6" id="KW-0812">Transmembrane</keyword>
<reference evidence="8 9" key="1">
    <citation type="journal article" date="2018" name="Int. J. Syst. Evol. Microbiol.">
        <title>Methylomusa anaerophila gen. nov., sp. nov., an anaerobic methanol-utilizing bacterium isolated from a microbial fuel cell.</title>
        <authorList>
            <person name="Amano N."/>
            <person name="Yamamuro A."/>
            <person name="Miyahara M."/>
            <person name="Kouzuma A."/>
            <person name="Abe T."/>
            <person name="Watanabe K."/>
        </authorList>
    </citation>
    <scope>NUCLEOTIDE SEQUENCE [LARGE SCALE GENOMIC DNA]</scope>
    <source>
        <strain evidence="8 9">MMFC1</strain>
    </source>
</reference>
<dbReference type="EMBL" id="AP018449">
    <property type="protein sequence ID" value="BBB91452.1"/>
    <property type="molecule type" value="Genomic_DNA"/>
</dbReference>
<evidence type="ECO:0000256" key="2">
    <source>
        <dbReference type="ARBA" id="ARBA00022448"/>
    </source>
</evidence>
<feature type="transmembrane region" description="Helical" evidence="6">
    <location>
        <begin position="44"/>
        <end position="64"/>
    </location>
</feature>
<dbReference type="InterPro" id="IPR020846">
    <property type="entry name" value="MFS_dom"/>
</dbReference>
<feature type="transmembrane region" description="Helical" evidence="6">
    <location>
        <begin position="205"/>
        <end position="232"/>
    </location>
</feature>
<dbReference type="InterPro" id="IPR036259">
    <property type="entry name" value="MFS_trans_sf"/>
</dbReference>
<comment type="subcellular location">
    <subcellularLocation>
        <location evidence="1">Cell membrane</location>
        <topology evidence="1">Multi-pass membrane protein</topology>
    </subcellularLocation>
</comment>
<evidence type="ECO:0000259" key="7">
    <source>
        <dbReference type="PROSITE" id="PS50850"/>
    </source>
</evidence>
<feature type="transmembrane region" description="Helical" evidence="6">
    <location>
        <begin position="134"/>
        <end position="153"/>
    </location>
</feature>
<accession>A0A348AK54</accession>
<feature type="transmembrane region" description="Helical" evidence="6">
    <location>
        <begin position="295"/>
        <end position="317"/>
    </location>
</feature>
<dbReference type="GO" id="GO:0005886">
    <property type="term" value="C:plasma membrane"/>
    <property type="evidence" value="ECO:0007669"/>
    <property type="project" value="UniProtKB-SubCell"/>
</dbReference>